<organism evidence="3 4">
    <name type="scientific">Cymbomonas tetramitiformis</name>
    <dbReference type="NCBI Taxonomy" id="36881"/>
    <lineage>
        <taxon>Eukaryota</taxon>
        <taxon>Viridiplantae</taxon>
        <taxon>Chlorophyta</taxon>
        <taxon>Pyramimonadophyceae</taxon>
        <taxon>Pyramimonadales</taxon>
        <taxon>Pyramimonadaceae</taxon>
        <taxon>Cymbomonas</taxon>
    </lineage>
</organism>
<protein>
    <recommendedName>
        <fullName evidence="2">Damage-control phosphatase ARMT1-like metal-binding domain-containing protein</fullName>
    </recommendedName>
</protein>
<dbReference type="EMBL" id="LGRX02028803">
    <property type="protein sequence ID" value="KAK3247606.1"/>
    <property type="molecule type" value="Genomic_DNA"/>
</dbReference>
<dbReference type="Pfam" id="PF01937">
    <property type="entry name" value="ARMT1-like_dom"/>
    <property type="match status" value="1"/>
</dbReference>
<gene>
    <name evidence="3" type="ORF">CYMTET_42897</name>
</gene>
<dbReference type="InterPro" id="IPR002791">
    <property type="entry name" value="ARMT1-like_metal-bd"/>
</dbReference>
<keyword evidence="4" id="KW-1185">Reference proteome</keyword>
<dbReference type="Proteomes" id="UP001190700">
    <property type="component" value="Unassembled WGS sequence"/>
</dbReference>
<accession>A0AAE0C346</accession>
<comment type="cofactor">
    <cofactor evidence="1">
        <name>Ni(2+)</name>
        <dbReference type="ChEBI" id="CHEBI:49786"/>
    </cofactor>
</comment>
<reference evidence="3 4" key="1">
    <citation type="journal article" date="2015" name="Genome Biol. Evol.">
        <title>Comparative Genomics of a Bacterivorous Green Alga Reveals Evolutionary Causalities and Consequences of Phago-Mixotrophic Mode of Nutrition.</title>
        <authorList>
            <person name="Burns J.A."/>
            <person name="Paasch A."/>
            <person name="Narechania A."/>
            <person name="Kim E."/>
        </authorList>
    </citation>
    <scope>NUCLEOTIDE SEQUENCE [LARGE SCALE GENOMIC DNA]</scope>
    <source>
        <strain evidence="3 4">PLY_AMNH</strain>
    </source>
</reference>
<dbReference type="SUPFAM" id="SSF111321">
    <property type="entry name" value="AF1104-like"/>
    <property type="match status" value="1"/>
</dbReference>
<evidence type="ECO:0000259" key="2">
    <source>
        <dbReference type="Pfam" id="PF01937"/>
    </source>
</evidence>
<evidence type="ECO:0000313" key="3">
    <source>
        <dbReference type="EMBL" id="KAK3247606.1"/>
    </source>
</evidence>
<evidence type="ECO:0000256" key="1">
    <source>
        <dbReference type="ARBA" id="ARBA00001967"/>
    </source>
</evidence>
<dbReference type="Gene3D" id="3.40.50.10880">
    <property type="entry name" value="Uncharacterised protein PF01937, DUF89, domain 3"/>
    <property type="match status" value="1"/>
</dbReference>
<evidence type="ECO:0000313" key="4">
    <source>
        <dbReference type="Proteomes" id="UP001190700"/>
    </source>
</evidence>
<name>A0AAE0C346_9CHLO</name>
<feature type="domain" description="Damage-control phosphatase ARMT1-like metal-binding" evidence="2">
    <location>
        <begin position="36"/>
        <end position="106"/>
    </location>
</feature>
<comment type="caution">
    <text evidence="3">The sequence shown here is derived from an EMBL/GenBank/DDBJ whole genome shotgun (WGS) entry which is preliminary data.</text>
</comment>
<dbReference type="InterPro" id="IPR036075">
    <property type="entry name" value="ARMT-1-like_metal-bd_sf"/>
</dbReference>
<dbReference type="AlphaFoldDB" id="A0AAE0C346"/>
<proteinExistence type="predicted"/>
<sequence>MFLHRIQPMDSRLRLFLGFLCFFIASNPWILAHGISPSNIWLQVIDLLYVSPELAQIAQETDLVVLEGMGRAIETNLHAQFTCDSLKLGMVKHPEVAQCLGGGLYDVVCKFDVAPAT</sequence>